<gene>
    <name evidence="3 6" type="primary">rlpA</name>
    <name evidence="6" type="ordered locus">RMA_0554</name>
</gene>
<keyword evidence="6" id="KW-0449">Lipoprotein</keyword>
<dbReference type="HAMAP" id="MF_02071">
    <property type="entry name" value="RlpA"/>
    <property type="match status" value="1"/>
</dbReference>
<dbReference type="InterPro" id="IPR012997">
    <property type="entry name" value="RplA"/>
</dbReference>
<dbReference type="InterPro" id="IPR009009">
    <property type="entry name" value="RlpA-like_DPBB"/>
</dbReference>
<evidence type="ECO:0000313" key="7">
    <source>
        <dbReference type="Proteomes" id="UP000001311"/>
    </source>
</evidence>
<evidence type="ECO:0000259" key="5">
    <source>
        <dbReference type="Pfam" id="PF03330"/>
    </source>
</evidence>
<evidence type="ECO:0000313" key="6">
    <source>
        <dbReference type="EMBL" id="ABV84747.1"/>
    </source>
</evidence>
<keyword evidence="1 3" id="KW-0456">Lyase</keyword>
<dbReference type="EMBL" id="CP000683">
    <property type="protein sequence ID" value="ABV84747.1"/>
    <property type="molecule type" value="Genomic_DNA"/>
</dbReference>
<dbReference type="GO" id="GO:0008932">
    <property type="term" value="F:lytic endotransglycosylase activity"/>
    <property type="evidence" value="ECO:0007669"/>
    <property type="project" value="UniProtKB-UniRule"/>
</dbReference>
<dbReference type="KEGG" id="rms:RMA_0554"/>
<dbReference type="PANTHER" id="PTHR34183:SF1">
    <property type="entry name" value="ENDOLYTIC PEPTIDOGLYCAN TRANSGLYCOSYLASE RLPA"/>
    <property type="match status" value="1"/>
</dbReference>
<evidence type="ECO:0000256" key="4">
    <source>
        <dbReference type="RuleBase" id="RU003495"/>
    </source>
</evidence>
<dbReference type="NCBIfam" id="TIGR03776">
    <property type="entry name" value="RPE5"/>
    <property type="match status" value="1"/>
</dbReference>
<evidence type="ECO:0000256" key="1">
    <source>
        <dbReference type="ARBA" id="ARBA00023239"/>
    </source>
</evidence>
<proteinExistence type="inferred from homology"/>
<dbReference type="NCBIfam" id="TIGR00413">
    <property type="entry name" value="rlpA"/>
    <property type="match status" value="1"/>
</dbReference>
<dbReference type="InterPro" id="IPR022438">
    <property type="entry name" value="RPE5"/>
</dbReference>
<dbReference type="HOGENOM" id="CLU_042923_6_1_5"/>
<dbReference type="Gene3D" id="2.40.40.10">
    <property type="entry name" value="RlpA-like domain"/>
    <property type="match status" value="1"/>
</dbReference>
<dbReference type="InterPro" id="IPR034718">
    <property type="entry name" value="RlpA"/>
</dbReference>
<dbReference type="SUPFAM" id="SSF50685">
    <property type="entry name" value="Barwin-like endoglucanases"/>
    <property type="match status" value="1"/>
</dbReference>
<dbReference type="PANTHER" id="PTHR34183">
    <property type="entry name" value="ENDOLYTIC PEPTIDOGLYCAN TRANSGLYCOSYLASE RLPA"/>
    <property type="match status" value="1"/>
</dbReference>
<accession>A8F1G1</accession>
<comment type="function">
    <text evidence="3">Lytic transglycosylase with a strong preference for naked glycan strands that lack stem peptides.</text>
</comment>
<organism evidence="6 7">
    <name type="scientific">Rickettsia massiliae (strain Mtu5)</name>
    <dbReference type="NCBI Taxonomy" id="416276"/>
    <lineage>
        <taxon>Bacteria</taxon>
        <taxon>Pseudomonadati</taxon>
        <taxon>Pseudomonadota</taxon>
        <taxon>Alphaproteobacteria</taxon>
        <taxon>Rickettsiales</taxon>
        <taxon>Rickettsiaceae</taxon>
        <taxon>Rickettsieae</taxon>
        <taxon>Rickettsia</taxon>
        <taxon>spotted fever group</taxon>
    </lineage>
</organism>
<evidence type="ECO:0000256" key="3">
    <source>
        <dbReference type="HAMAP-Rule" id="MF_02071"/>
    </source>
</evidence>
<dbReference type="EC" id="4.2.2.-" evidence="3"/>
<name>A8F1G1_RICM5</name>
<dbReference type="CDD" id="cd22268">
    <property type="entry name" value="DPBB_RlpA-like"/>
    <property type="match status" value="1"/>
</dbReference>
<dbReference type="InterPro" id="IPR036908">
    <property type="entry name" value="RlpA-like_sf"/>
</dbReference>
<protein>
    <recommendedName>
        <fullName evidence="3">Endolytic peptidoglycan transglycosylase RlpA</fullName>
        <ecNumber evidence="3">4.2.2.-</ecNumber>
    </recommendedName>
</protein>
<dbReference type="Proteomes" id="UP000001311">
    <property type="component" value="Chromosome"/>
</dbReference>
<dbReference type="AlphaFoldDB" id="A8F1G1"/>
<evidence type="ECO:0000256" key="2">
    <source>
        <dbReference type="ARBA" id="ARBA00023316"/>
    </source>
</evidence>
<comment type="similarity">
    <text evidence="3 4">Belongs to the RlpA family.</text>
</comment>
<dbReference type="NCBIfam" id="TIGR01045">
    <property type="entry name" value="RPE1"/>
    <property type="match status" value="1"/>
</dbReference>
<reference evidence="6 7" key="1">
    <citation type="journal article" date="2007" name="Genome Res.">
        <title>Lateral gene transfer between obligate intracellular bacteria: evidence from the Rickettsia massiliae genome.</title>
        <authorList>
            <person name="Blanc G."/>
            <person name="Ogata H."/>
            <person name="Robert C."/>
            <person name="Audic S."/>
            <person name="Claverie J.-M."/>
            <person name="Raoult D."/>
        </authorList>
    </citation>
    <scope>NUCLEOTIDE SEQUENCE [LARGE SCALE GENOMIC DNA]</scope>
    <source>
        <strain evidence="7">Mtu5</strain>
    </source>
</reference>
<keyword evidence="2 3" id="KW-0961">Cell wall biogenesis/degradation</keyword>
<dbReference type="GO" id="GO:0071555">
    <property type="term" value="P:cell wall organization"/>
    <property type="evidence" value="ECO:0007669"/>
    <property type="project" value="UniProtKB-KW"/>
</dbReference>
<feature type="domain" description="RlpA-like protein double-psi beta-barrel" evidence="5">
    <location>
        <begin position="172"/>
        <end position="265"/>
    </location>
</feature>
<sequence>MPLTQIMIIVKNHKFKLDLLQNEANKEKFEGNTARSTAAYTLVREDASTGLTYTADISKVGNQISGEPTQRIKIREHRRIPKFDVPNLEVSKVYKLPLGASYAKGLLLLLIFCFGLSGCNTSKRLPYSHKYSYKELSKDDPHNLTYKGHYKVGKNYKIKGKTYKPHNPKSFTETGYASWYGGRKDGFHGKKTANGDRFNRNLLTAAHKTLPLPCLVKVTNKANNKAVILMVNDRGPFKKNRIIDVSQKAAEILAFKNQGITKVQIEYLPNETEKFLKNINLKKPQSKTLAKNSQKSSSTKVTKNNKCSVNCHIKLVNLKYKLVVNP</sequence>
<keyword evidence="7" id="KW-1185">Reference proteome</keyword>
<dbReference type="Pfam" id="PF03330">
    <property type="entry name" value="DPBB_1"/>
    <property type="match status" value="1"/>
</dbReference>
<dbReference type="InterPro" id="IPR005728">
    <property type="entry name" value="RPE1"/>
</dbReference>
<dbReference type="GO" id="GO:0000270">
    <property type="term" value="P:peptidoglycan metabolic process"/>
    <property type="evidence" value="ECO:0007669"/>
    <property type="project" value="UniProtKB-UniRule"/>
</dbReference>